<evidence type="ECO:0000256" key="3">
    <source>
        <dbReference type="ARBA" id="ARBA00022723"/>
    </source>
</evidence>
<dbReference type="GO" id="GO:0005506">
    <property type="term" value="F:iron ion binding"/>
    <property type="evidence" value="ECO:0007669"/>
    <property type="project" value="InterPro"/>
</dbReference>
<dbReference type="Gene3D" id="1.10.630.10">
    <property type="entry name" value="Cytochrome P450"/>
    <property type="match status" value="1"/>
</dbReference>
<keyword evidence="6" id="KW-0560">Oxidoreductase</keyword>
<keyword evidence="7" id="KW-0472">Membrane</keyword>
<feature type="transmembrane region" description="Helical" evidence="7">
    <location>
        <begin position="15"/>
        <end position="34"/>
    </location>
</feature>
<dbReference type="GeneID" id="85454158"/>
<evidence type="ECO:0000256" key="4">
    <source>
        <dbReference type="ARBA" id="ARBA00023004"/>
    </source>
</evidence>
<dbReference type="GO" id="GO:0004497">
    <property type="term" value="F:monooxygenase activity"/>
    <property type="evidence" value="ECO:0007669"/>
    <property type="project" value="UniProtKB-KW"/>
</dbReference>
<dbReference type="PANTHER" id="PTHR24305:SF152">
    <property type="entry name" value="P450, PUTATIVE (EUROFUNG)-RELATED"/>
    <property type="match status" value="1"/>
</dbReference>
<dbReference type="InterPro" id="IPR050121">
    <property type="entry name" value="Cytochrome_P450_monoxygenase"/>
</dbReference>
<dbReference type="GO" id="GO:0020037">
    <property type="term" value="F:heme binding"/>
    <property type="evidence" value="ECO:0007669"/>
    <property type="project" value="InterPro"/>
</dbReference>
<dbReference type="PROSITE" id="PS00086">
    <property type="entry name" value="CYTOCHROME_P450"/>
    <property type="match status" value="1"/>
</dbReference>
<evidence type="ECO:0000313" key="9">
    <source>
        <dbReference type="Proteomes" id="UP001224890"/>
    </source>
</evidence>
<dbReference type="PRINTS" id="PR00463">
    <property type="entry name" value="EP450I"/>
</dbReference>
<proteinExistence type="inferred from homology"/>
<organism evidence="8 9">
    <name type="scientific">Colletotrichum godetiae</name>
    <dbReference type="NCBI Taxonomy" id="1209918"/>
    <lineage>
        <taxon>Eukaryota</taxon>
        <taxon>Fungi</taxon>
        <taxon>Dikarya</taxon>
        <taxon>Ascomycota</taxon>
        <taxon>Pezizomycotina</taxon>
        <taxon>Sordariomycetes</taxon>
        <taxon>Hypocreomycetidae</taxon>
        <taxon>Glomerellales</taxon>
        <taxon>Glomerellaceae</taxon>
        <taxon>Colletotrichum</taxon>
        <taxon>Colletotrichum acutatum species complex</taxon>
    </lineage>
</organism>
<evidence type="ECO:0000256" key="2">
    <source>
        <dbReference type="ARBA" id="ARBA00022617"/>
    </source>
</evidence>
<reference evidence="8" key="1">
    <citation type="submission" date="2021-06" db="EMBL/GenBank/DDBJ databases">
        <title>Comparative genomics, transcriptomics and evolutionary studies reveal genomic signatures of adaptation to plant cell wall in hemibiotrophic fungi.</title>
        <authorList>
            <consortium name="DOE Joint Genome Institute"/>
            <person name="Baroncelli R."/>
            <person name="Diaz J.F."/>
            <person name="Benocci T."/>
            <person name="Peng M."/>
            <person name="Battaglia E."/>
            <person name="Haridas S."/>
            <person name="Andreopoulos W."/>
            <person name="Labutti K."/>
            <person name="Pangilinan J."/>
            <person name="Floch G.L."/>
            <person name="Makela M.R."/>
            <person name="Henrissat B."/>
            <person name="Grigoriev I.V."/>
            <person name="Crouch J.A."/>
            <person name="De Vries R.P."/>
            <person name="Sukno S.A."/>
            <person name="Thon M.R."/>
        </authorList>
    </citation>
    <scope>NUCLEOTIDE SEQUENCE</scope>
    <source>
        <strain evidence="8">CBS 193.32</strain>
    </source>
</reference>
<dbReference type="PRINTS" id="PR00385">
    <property type="entry name" value="P450"/>
</dbReference>
<keyword evidence="2 5" id="KW-0349">Heme</keyword>
<dbReference type="InterPro" id="IPR001128">
    <property type="entry name" value="Cyt_P450"/>
</dbReference>
<feature type="binding site" description="axial binding residue" evidence="5">
    <location>
        <position position="450"/>
    </location>
    <ligand>
        <name>heme</name>
        <dbReference type="ChEBI" id="CHEBI:30413"/>
    </ligand>
    <ligandPart>
        <name>Fe</name>
        <dbReference type="ChEBI" id="CHEBI:18248"/>
    </ligandPart>
</feature>
<keyword evidence="3 5" id="KW-0479">Metal-binding</keyword>
<dbReference type="InterPro" id="IPR017972">
    <property type="entry name" value="Cyt_P450_CS"/>
</dbReference>
<comment type="caution">
    <text evidence="8">The sequence shown here is derived from an EMBL/GenBank/DDBJ whole genome shotgun (WGS) entry which is preliminary data.</text>
</comment>
<protein>
    <submittedName>
        <fullName evidence="8">Cytochrome P450</fullName>
    </submittedName>
</protein>
<dbReference type="InterPro" id="IPR036396">
    <property type="entry name" value="Cyt_P450_sf"/>
</dbReference>
<evidence type="ECO:0000256" key="5">
    <source>
        <dbReference type="PIRSR" id="PIRSR602401-1"/>
    </source>
</evidence>
<dbReference type="GO" id="GO:0016705">
    <property type="term" value="F:oxidoreductase activity, acting on paired donors, with incorporation or reduction of molecular oxygen"/>
    <property type="evidence" value="ECO:0007669"/>
    <property type="project" value="InterPro"/>
</dbReference>
<dbReference type="InterPro" id="IPR002401">
    <property type="entry name" value="Cyt_P450_E_grp-I"/>
</dbReference>
<accession>A0AAJ0AG61</accession>
<keyword evidence="9" id="KW-1185">Reference proteome</keyword>
<evidence type="ECO:0000313" key="8">
    <source>
        <dbReference type="EMBL" id="KAK1673301.1"/>
    </source>
</evidence>
<keyword evidence="7" id="KW-1133">Transmembrane helix</keyword>
<dbReference type="Pfam" id="PF00067">
    <property type="entry name" value="p450"/>
    <property type="match status" value="1"/>
</dbReference>
<keyword evidence="4 5" id="KW-0408">Iron</keyword>
<dbReference type="SUPFAM" id="SSF48264">
    <property type="entry name" value="Cytochrome P450"/>
    <property type="match status" value="1"/>
</dbReference>
<evidence type="ECO:0000256" key="7">
    <source>
        <dbReference type="SAM" id="Phobius"/>
    </source>
</evidence>
<comment type="cofactor">
    <cofactor evidence="1 5">
        <name>heme</name>
        <dbReference type="ChEBI" id="CHEBI:30413"/>
    </cofactor>
</comment>
<dbReference type="Proteomes" id="UP001224890">
    <property type="component" value="Unassembled WGS sequence"/>
</dbReference>
<dbReference type="PANTHER" id="PTHR24305">
    <property type="entry name" value="CYTOCHROME P450"/>
    <property type="match status" value="1"/>
</dbReference>
<keyword evidence="7" id="KW-0812">Transmembrane</keyword>
<dbReference type="AlphaFoldDB" id="A0AAJ0AG61"/>
<evidence type="ECO:0000256" key="6">
    <source>
        <dbReference type="RuleBase" id="RU000461"/>
    </source>
</evidence>
<sequence>MALFQLREILCSPSTLALCFSIYVIGGVFYRLFFHPLRKIPGPWYAAATYWYEFYQDVILNGNYVKEYPDLHAKYGPVVRVSPSRVHVSDPDYFKEPYGSGTKYTKDPDFFQSAGGIKYSIIMLIDPEVHKERKNTVQSLFSTKHVDHLAPVALDIVQRAMAKAQRAFENDQSINLQPFYQCITVDTIMPVLFDRQLNFVDSDEDEPPFLSMLAKFVDQFFLTKHFPMISHIAMSLPLSVARMILPDYVAFREQCTTWIKEDEEKQRNGKKTTDDGRNTYFGLLLEAEKTKVSHKLSQDALVDEALSVCFAGTDTNSIALSFGTFFLLRNPDKLQKMLDELKGAPTNGDGLYEYYAVSKLPYLTAVIKEILRLGSPVPGIIPRRVPAGGAAVGGHFIPEGTTVSQALRFIHDNPDVYPEPENFVPERWLGKAGWELEKYYVPFSKGPRACIGLNIAYLELYLCFANLFSRFEMELYETNESTFKWVDNGVSRLLNPIRVKIKSIRGVDLRV</sequence>
<comment type="similarity">
    <text evidence="6">Belongs to the cytochrome P450 family.</text>
</comment>
<name>A0AAJ0AG61_9PEZI</name>
<dbReference type="EMBL" id="JAHMHR010000032">
    <property type="protein sequence ID" value="KAK1673301.1"/>
    <property type="molecule type" value="Genomic_DNA"/>
</dbReference>
<keyword evidence="6" id="KW-0503">Monooxygenase</keyword>
<dbReference type="CDD" id="cd11062">
    <property type="entry name" value="CYP58-like"/>
    <property type="match status" value="1"/>
</dbReference>
<gene>
    <name evidence="8" type="ORF">BDP55DRAFT_556859</name>
</gene>
<dbReference type="RefSeq" id="XP_060427304.1">
    <property type="nucleotide sequence ID" value="XM_060569632.1"/>
</dbReference>
<evidence type="ECO:0000256" key="1">
    <source>
        <dbReference type="ARBA" id="ARBA00001971"/>
    </source>
</evidence>